<sequence length="71" mass="7590">MKGGAASILSSTAGLDAVGHVDTSECKGTVSATSRHFTAINCIEDRGRAQHALWMVHLFVLQPSTLYMTKL</sequence>
<evidence type="ECO:0000313" key="1">
    <source>
        <dbReference type="EMBL" id="TDH12364.1"/>
    </source>
</evidence>
<proteinExistence type="predicted"/>
<reference evidence="1 2" key="1">
    <citation type="submission" date="2019-01" db="EMBL/GenBank/DDBJ databases">
        <title>A chromosome-scale genome assembly of the yellow perch, Perca flavescens.</title>
        <authorList>
            <person name="Feron R."/>
            <person name="Morvezen R."/>
            <person name="Bestin A."/>
            <person name="Haffray P."/>
            <person name="Klopp C."/>
            <person name="Zahm M."/>
            <person name="Cabau C."/>
            <person name="Roques C."/>
            <person name="Donnadieu C."/>
            <person name="Bouchez O."/>
            <person name="Christie M."/>
            <person name="Larson W."/>
            <person name="Guiguen Y."/>
        </authorList>
    </citation>
    <scope>NUCLEOTIDE SEQUENCE [LARGE SCALE GENOMIC DNA]</scope>
    <source>
        <strain evidence="1">YP-PL-M2</strain>
        <tissue evidence="1">Blood</tissue>
    </source>
</reference>
<accession>A0A484DB31</accession>
<name>A0A484DB31_PERFV</name>
<keyword evidence="2" id="KW-1185">Reference proteome</keyword>
<organism evidence="1 2">
    <name type="scientific">Perca flavescens</name>
    <name type="common">American yellow perch</name>
    <name type="synonym">Morone flavescens</name>
    <dbReference type="NCBI Taxonomy" id="8167"/>
    <lineage>
        <taxon>Eukaryota</taxon>
        <taxon>Metazoa</taxon>
        <taxon>Chordata</taxon>
        <taxon>Craniata</taxon>
        <taxon>Vertebrata</taxon>
        <taxon>Euteleostomi</taxon>
        <taxon>Actinopterygii</taxon>
        <taxon>Neopterygii</taxon>
        <taxon>Teleostei</taxon>
        <taxon>Neoteleostei</taxon>
        <taxon>Acanthomorphata</taxon>
        <taxon>Eupercaria</taxon>
        <taxon>Perciformes</taxon>
        <taxon>Percoidei</taxon>
        <taxon>Percidae</taxon>
        <taxon>Percinae</taxon>
        <taxon>Perca</taxon>
    </lineage>
</organism>
<dbReference type="AlphaFoldDB" id="A0A484DB31"/>
<evidence type="ECO:0000313" key="2">
    <source>
        <dbReference type="Proteomes" id="UP000295070"/>
    </source>
</evidence>
<dbReference type="EMBL" id="SCKG01000005">
    <property type="protein sequence ID" value="TDH12364.1"/>
    <property type="molecule type" value="Genomic_DNA"/>
</dbReference>
<protein>
    <submittedName>
        <fullName evidence="1">Uncharacterized protein</fullName>
    </submittedName>
</protein>
<comment type="caution">
    <text evidence="1">The sequence shown here is derived from an EMBL/GenBank/DDBJ whole genome shotgun (WGS) entry which is preliminary data.</text>
</comment>
<gene>
    <name evidence="1" type="ORF">EPR50_G00046170</name>
</gene>
<dbReference type="Proteomes" id="UP000295070">
    <property type="component" value="Chromosome 5"/>
</dbReference>